<accession>T1AGD0</accession>
<comment type="similarity">
    <text evidence="1">Belongs to the short-chain dehydrogenases/reductases (SDR) family.</text>
</comment>
<dbReference type="PRINTS" id="PR00081">
    <property type="entry name" value="GDHRDH"/>
</dbReference>
<protein>
    <submittedName>
        <fullName evidence="3">3-ketoacyl-(Acyl-carrier-protein) reductase</fullName>
    </submittedName>
</protein>
<dbReference type="EMBL" id="AUZY01010032">
    <property type="protein sequence ID" value="EQD40069.1"/>
    <property type="molecule type" value="Genomic_DNA"/>
</dbReference>
<dbReference type="PANTHER" id="PTHR42760">
    <property type="entry name" value="SHORT-CHAIN DEHYDROGENASES/REDUCTASES FAMILY MEMBER"/>
    <property type="match status" value="1"/>
</dbReference>
<dbReference type="InterPro" id="IPR020904">
    <property type="entry name" value="Sc_DH/Rdtase_CS"/>
</dbReference>
<comment type="caution">
    <text evidence="3">The sequence shown here is derived from an EMBL/GenBank/DDBJ whole genome shotgun (WGS) entry which is preliminary data.</text>
</comment>
<organism evidence="3">
    <name type="scientific">mine drainage metagenome</name>
    <dbReference type="NCBI Taxonomy" id="410659"/>
    <lineage>
        <taxon>unclassified sequences</taxon>
        <taxon>metagenomes</taxon>
        <taxon>ecological metagenomes</taxon>
    </lineage>
</organism>
<dbReference type="GO" id="GO:0016616">
    <property type="term" value="F:oxidoreductase activity, acting on the CH-OH group of donors, NAD or NADP as acceptor"/>
    <property type="evidence" value="ECO:0007669"/>
    <property type="project" value="TreeGrafter"/>
</dbReference>
<feature type="region of interest" description="Disordered" evidence="2">
    <location>
        <begin position="187"/>
        <end position="225"/>
    </location>
</feature>
<dbReference type="Pfam" id="PF00106">
    <property type="entry name" value="adh_short"/>
    <property type="match status" value="1"/>
</dbReference>
<dbReference type="SUPFAM" id="SSF51735">
    <property type="entry name" value="NAD(P)-binding Rossmann-fold domains"/>
    <property type="match status" value="1"/>
</dbReference>
<evidence type="ECO:0000313" key="3">
    <source>
        <dbReference type="EMBL" id="EQD40069.1"/>
    </source>
</evidence>
<name>T1AGD0_9ZZZZ</name>
<proteinExistence type="inferred from homology"/>
<dbReference type="InterPro" id="IPR002347">
    <property type="entry name" value="SDR_fam"/>
</dbReference>
<dbReference type="Gene3D" id="3.40.50.720">
    <property type="entry name" value="NAD(P)-binding Rossmann-like Domain"/>
    <property type="match status" value="1"/>
</dbReference>
<evidence type="ECO:0000256" key="2">
    <source>
        <dbReference type="SAM" id="MobiDB-lite"/>
    </source>
</evidence>
<reference evidence="3" key="2">
    <citation type="journal article" date="2014" name="ISME J.">
        <title>Microbial stratification in low pH oxic and suboxic macroscopic growths along an acid mine drainage.</title>
        <authorList>
            <person name="Mendez-Garcia C."/>
            <person name="Mesa V."/>
            <person name="Sprenger R.R."/>
            <person name="Richter M."/>
            <person name="Diez M.S."/>
            <person name="Solano J."/>
            <person name="Bargiela R."/>
            <person name="Golyshina O.V."/>
            <person name="Manteca A."/>
            <person name="Ramos J.L."/>
            <person name="Gallego J.R."/>
            <person name="Llorente I."/>
            <person name="Martins Dos Santos V.A."/>
            <person name="Jensen O.N."/>
            <person name="Pelaez A.I."/>
            <person name="Sanchez J."/>
            <person name="Ferrer M."/>
        </authorList>
    </citation>
    <scope>NUCLEOTIDE SEQUENCE</scope>
</reference>
<evidence type="ECO:0000256" key="1">
    <source>
        <dbReference type="ARBA" id="ARBA00006484"/>
    </source>
</evidence>
<dbReference type="PROSITE" id="PS00061">
    <property type="entry name" value="ADH_SHORT"/>
    <property type="match status" value="1"/>
</dbReference>
<dbReference type="InterPro" id="IPR036291">
    <property type="entry name" value="NAD(P)-bd_dom_sf"/>
</dbReference>
<sequence>MNGSVYLVAGVGSGLGSAVTALLASRGATVVAVARRSESLAAVEAQGRVRGWSLRPFVGDLSKEEDVDRLVRTAVKEAGPLDGACLQTGRWIAGDTLLHKTTDREWTEGLQSNLDAIFRVGRAVLPLLMERRRGSLVLISAADRVRWSGNVAYCVAKGGLVDLTRKLARDYRPYGIRVNAVLPGTMEHDLPSLGPPRTPRAAGAEGRQRQRGVGGGAHGLVPPGG</sequence>
<dbReference type="PANTHER" id="PTHR42760:SF78">
    <property type="entry name" value="3-OXOACYL-[ACYL-CARRIER-PROTEIN] REDUCTASE [NADH]"/>
    <property type="match status" value="1"/>
</dbReference>
<dbReference type="CDD" id="cd05233">
    <property type="entry name" value="SDR_c"/>
    <property type="match status" value="1"/>
</dbReference>
<gene>
    <name evidence="3" type="ORF">B1B_15092</name>
</gene>
<dbReference type="AlphaFoldDB" id="T1AGD0"/>
<feature type="compositionally biased region" description="Gly residues" evidence="2">
    <location>
        <begin position="212"/>
        <end position="225"/>
    </location>
</feature>
<reference evidence="3" key="1">
    <citation type="submission" date="2013-08" db="EMBL/GenBank/DDBJ databases">
        <authorList>
            <person name="Mendez C."/>
            <person name="Richter M."/>
            <person name="Ferrer M."/>
            <person name="Sanchez J."/>
        </authorList>
    </citation>
    <scope>NUCLEOTIDE SEQUENCE</scope>
</reference>